<evidence type="ECO:0000259" key="5">
    <source>
        <dbReference type="Pfam" id="PF13399"/>
    </source>
</evidence>
<name>A0ABW7CED2_9CYAN</name>
<comment type="similarity">
    <text evidence="1">Belongs to the LytR/CpsA/Psr (LCP) family.</text>
</comment>
<accession>A0ABW7CED2</accession>
<dbReference type="InterPro" id="IPR004474">
    <property type="entry name" value="LytR_CpsA_psr"/>
</dbReference>
<dbReference type="Gene3D" id="3.40.630.190">
    <property type="entry name" value="LCP protein"/>
    <property type="match status" value="1"/>
</dbReference>
<dbReference type="PANTHER" id="PTHR33392:SF6">
    <property type="entry name" value="POLYISOPRENYL-TEICHOIC ACID--PEPTIDOGLYCAN TEICHOIC ACID TRANSFERASE TAGU"/>
    <property type="match status" value="1"/>
</dbReference>
<feature type="transmembrane region" description="Helical" evidence="3">
    <location>
        <begin position="45"/>
        <end position="72"/>
    </location>
</feature>
<dbReference type="PANTHER" id="PTHR33392">
    <property type="entry name" value="POLYISOPRENYL-TEICHOIC ACID--PEPTIDOGLYCAN TEICHOIC ACID TRANSFERASE TAGU"/>
    <property type="match status" value="1"/>
</dbReference>
<evidence type="ECO:0000256" key="2">
    <source>
        <dbReference type="SAM" id="MobiDB-lite"/>
    </source>
</evidence>
<keyword evidence="7" id="KW-1185">Reference proteome</keyword>
<evidence type="ECO:0000313" key="7">
    <source>
        <dbReference type="Proteomes" id="UP001604335"/>
    </source>
</evidence>
<proteinExistence type="inferred from homology"/>
<reference evidence="7" key="1">
    <citation type="journal article" date="2024" name="Algal Res.">
        <title>Biochemical, toxicological and genomic investigation of a high-biomass producing Limnothrix strain isolated from Italian shallow drinking water reservoir.</title>
        <authorList>
            <person name="Simonazzi M."/>
            <person name="Shishido T.K."/>
            <person name="Delbaje E."/>
            <person name="Wahlsten M."/>
            <person name="Fewer D.P."/>
            <person name="Sivonen K."/>
            <person name="Pezzolesi L."/>
            <person name="Pistocchi R."/>
        </authorList>
    </citation>
    <scope>NUCLEOTIDE SEQUENCE [LARGE SCALE GENOMIC DNA]</scope>
    <source>
        <strain evidence="7">LRLZ20PSL1</strain>
    </source>
</reference>
<feature type="domain" description="LytR/CpsA/Psr regulator C-terminal" evidence="5">
    <location>
        <begin position="375"/>
        <end position="459"/>
    </location>
</feature>
<dbReference type="Proteomes" id="UP001604335">
    <property type="component" value="Unassembled WGS sequence"/>
</dbReference>
<dbReference type="Pfam" id="PF13399">
    <property type="entry name" value="LytR_C"/>
    <property type="match status" value="1"/>
</dbReference>
<dbReference type="NCBIfam" id="TIGR00350">
    <property type="entry name" value="lytR_cpsA_psr"/>
    <property type="match status" value="1"/>
</dbReference>
<sequence length="462" mass="50581">MSQFSPFSSPTDQPAQPPATPYSDRLGRWMAADWQQPRSGWLARLLFWGMAGVAIGTISATLGAAAALFMPLDPAVMPLMRHETLEHLWRSGLQYRLLQPLTILVLGVEPSPGIPLGAPEALNGHADAIWLTRFDPTDGTVTVMSLPRDTRVVFPNGAVGALHEADSIGGTALVQQSVSNTLGGLRIDRTVRLNPEGLRELVDLLGGVELSVPQAMRYRDRAGQLKIQLNSGWQSLDGSAAEQFARYRVDSAWGELDRVQRLQLLLRALRDRALSPSVLPQLPQIAQRVHKYLRTDLARPEVLALVHLLIQQEPEQVRLLLLPGQMDASNFWNPDPKAVARLLESYFPPDRPGVGRRTKLLSASARDQYGQTFSRISVQNASGDPARLAAAIAQLRRAGFQQVRAIDAWPQVQRDTQIIVQGGDLDLAELVQRRLGYGSLDRSATGDLGSDITVRLGSDAAP</sequence>
<evidence type="ECO:0000256" key="3">
    <source>
        <dbReference type="SAM" id="Phobius"/>
    </source>
</evidence>
<dbReference type="InterPro" id="IPR050922">
    <property type="entry name" value="LytR/CpsA/Psr_CW_biosynth"/>
</dbReference>
<evidence type="ECO:0000313" key="6">
    <source>
        <dbReference type="EMBL" id="MFG3818544.1"/>
    </source>
</evidence>
<protein>
    <submittedName>
        <fullName evidence="6">LCP family protein</fullName>
    </submittedName>
</protein>
<evidence type="ECO:0000259" key="4">
    <source>
        <dbReference type="Pfam" id="PF03816"/>
    </source>
</evidence>
<dbReference type="EMBL" id="JAZAQF010000078">
    <property type="protein sequence ID" value="MFG3818544.1"/>
    <property type="molecule type" value="Genomic_DNA"/>
</dbReference>
<organism evidence="6 7">
    <name type="scientific">Limnothrix redekei LRLZ20PSL1</name>
    <dbReference type="NCBI Taxonomy" id="3112953"/>
    <lineage>
        <taxon>Bacteria</taxon>
        <taxon>Bacillati</taxon>
        <taxon>Cyanobacteriota</taxon>
        <taxon>Cyanophyceae</taxon>
        <taxon>Pseudanabaenales</taxon>
        <taxon>Pseudanabaenaceae</taxon>
        <taxon>Limnothrix</taxon>
    </lineage>
</organism>
<keyword evidence="3" id="KW-1133">Transmembrane helix</keyword>
<comment type="caution">
    <text evidence="6">The sequence shown here is derived from an EMBL/GenBank/DDBJ whole genome shotgun (WGS) entry which is preliminary data.</text>
</comment>
<dbReference type="Pfam" id="PF03816">
    <property type="entry name" value="LytR_cpsA_psr"/>
    <property type="match status" value="1"/>
</dbReference>
<dbReference type="InterPro" id="IPR027381">
    <property type="entry name" value="LytR/CpsA/Psr_C"/>
</dbReference>
<dbReference type="RefSeq" id="WP_393013962.1">
    <property type="nucleotide sequence ID" value="NZ_JAZAQF010000078.1"/>
</dbReference>
<evidence type="ECO:0000256" key="1">
    <source>
        <dbReference type="ARBA" id="ARBA00006068"/>
    </source>
</evidence>
<gene>
    <name evidence="6" type="ORF">VPK24_12910</name>
</gene>
<keyword evidence="3" id="KW-0812">Transmembrane</keyword>
<feature type="region of interest" description="Disordered" evidence="2">
    <location>
        <begin position="1"/>
        <end position="22"/>
    </location>
</feature>
<feature type="domain" description="Cell envelope-related transcriptional attenuator" evidence="4">
    <location>
        <begin position="125"/>
        <end position="273"/>
    </location>
</feature>
<keyword evidence="3" id="KW-0472">Membrane</keyword>